<gene>
    <name evidence="1" type="ORF">AFUS01_LOCUS5240</name>
</gene>
<dbReference type="Proteomes" id="UP000708208">
    <property type="component" value="Unassembled WGS sequence"/>
</dbReference>
<dbReference type="AlphaFoldDB" id="A0A8J2J740"/>
<proteinExistence type="predicted"/>
<accession>A0A8J2J740</accession>
<keyword evidence="2" id="KW-1185">Reference proteome</keyword>
<comment type="caution">
    <text evidence="1">The sequence shown here is derived from an EMBL/GenBank/DDBJ whole genome shotgun (WGS) entry which is preliminary data.</text>
</comment>
<evidence type="ECO:0000313" key="1">
    <source>
        <dbReference type="EMBL" id="CAG7713682.1"/>
    </source>
</evidence>
<feature type="non-terminal residue" evidence="1">
    <location>
        <position position="1"/>
    </location>
</feature>
<name>A0A8J2J740_9HEXA</name>
<dbReference type="EMBL" id="CAJVCH010033194">
    <property type="protein sequence ID" value="CAG7713682.1"/>
    <property type="molecule type" value="Genomic_DNA"/>
</dbReference>
<organism evidence="1 2">
    <name type="scientific">Allacma fusca</name>
    <dbReference type="NCBI Taxonomy" id="39272"/>
    <lineage>
        <taxon>Eukaryota</taxon>
        <taxon>Metazoa</taxon>
        <taxon>Ecdysozoa</taxon>
        <taxon>Arthropoda</taxon>
        <taxon>Hexapoda</taxon>
        <taxon>Collembola</taxon>
        <taxon>Symphypleona</taxon>
        <taxon>Sminthuridae</taxon>
        <taxon>Allacma</taxon>
    </lineage>
</organism>
<evidence type="ECO:0000313" key="2">
    <source>
        <dbReference type="Proteomes" id="UP000708208"/>
    </source>
</evidence>
<sequence>MVVKVHNLEVFEVLSQNMCTNDENITLSCAKLGESLTSEAGTTTQ</sequence>
<reference evidence="1" key="1">
    <citation type="submission" date="2021-06" db="EMBL/GenBank/DDBJ databases">
        <authorList>
            <person name="Hodson N. C."/>
            <person name="Mongue J. A."/>
            <person name="Jaron S. K."/>
        </authorList>
    </citation>
    <scope>NUCLEOTIDE SEQUENCE</scope>
</reference>
<protein>
    <submittedName>
        <fullName evidence="1">Uncharacterized protein</fullName>
    </submittedName>
</protein>